<feature type="transmembrane region" description="Helical" evidence="7">
    <location>
        <begin position="1101"/>
        <end position="1128"/>
    </location>
</feature>
<keyword evidence="6 7" id="KW-0472">Membrane</keyword>
<dbReference type="PROSITE" id="PS50893">
    <property type="entry name" value="ABC_TRANSPORTER_2"/>
    <property type="match status" value="2"/>
</dbReference>
<reference evidence="9 10" key="1">
    <citation type="submission" date="2020-04" db="EMBL/GenBank/DDBJ databases">
        <authorList>
            <person name="Wallbank WR R."/>
            <person name="Pardo Diaz C."/>
            <person name="Kozak K."/>
            <person name="Martin S."/>
            <person name="Jiggins C."/>
            <person name="Moest M."/>
            <person name="Warren A I."/>
            <person name="Byers J.R.P. K."/>
            <person name="Montejo-Kovacevich G."/>
            <person name="Yen C E."/>
        </authorList>
    </citation>
    <scope>NUCLEOTIDE SEQUENCE [LARGE SCALE GENOMIC DNA]</scope>
</reference>
<dbReference type="GO" id="GO:0016887">
    <property type="term" value="F:ATP hydrolysis activity"/>
    <property type="evidence" value="ECO:0007669"/>
    <property type="project" value="InterPro"/>
</dbReference>
<feature type="transmembrane region" description="Helical" evidence="7">
    <location>
        <begin position="348"/>
        <end position="366"/>
    </location>
</feature>
<feature type="transmembrane region" description="Helical" evidence="7">
    <location>
        <begin position="419"/>
        <end position="441"/>
    </location>
</feature>
<name>A0A8S1AWW0_ARCPL</name>
<feature type="transmembrane region" description="Helical" evidence="7">
    <location>
        <begin position="1173"/>
        <end position="1193"/>
    </location>
</feature>
<dbReference type="SMART" id="SM00382">
    <property type="entry name" value="AAA"/>
    <property type="match status" value="2"/>
</dbReference>
<comment type="caution">
    <text evidence="9">The sequence shown here is derived from an EMBL/GenBank/DDBJ whole genome shotgun (WGS) entry which is preliminary data.</text>
</comment>
<gene>
    <name evidence="9" type="ORF">APLA_LOCUS13466</name>
</gene>
<evidence type="ECO:0000313" key="10">
    <source>
        <dbReference type="Proteomes" id="UP000494256"/>
    </source>
</evidence>
<dbReference type="InterPro" id="IPR013525">
    <property type="entry name" value="ABC2_TM"/>
</dbReference>
<evidence type="ECO:0000256" key="1">
    <source>
        <dbReference type="ARBA" id="ARBA00004141"/>
    </source>
</evidence>
<feature type="transmembrane region" description="Helical" evidence="7">
    <location>
        <begin position="1282"/>
        <end position="1304"/>
    </location>
</feature>
<evidence type="ECO:0000256" key="6">
    <source>
        <dbReference type="ARBA" id="ARBA00023136"/>
    </source>
</evidence>
<evidence type="ECO:0000259" key="8">
    <source>
        <dbReference type="PROSITE" id="PS50893"/>
    </source>
</evidence>
<dbReference type="PANTHER" id="PTHR19229">
    <property type="entry name" value="ATP-BINDING CASSETTE TRANSPORTER SUBFAMILY A ABCA"/>
    <property type="match status" value="1"/>
</dbReference>
<dbReference type="InterPro" id="IPR056264">
    <property type="entry name" value="R2_ABCA1-4-like"/>
</dbReference>
<keyword evidence="3" id="KW-0547">Nucleotide-binding</keyword>
<dbReference type="Pfam" id="PF23321">
    <property type="entry name" value="R1_ABCA1"/>
    <property type="match status" value="1"/>
</dbReference>
<dbReference type="PROSITE" id="PS00211">
    <property type="entry name" value="ABC_TRANSPORTER_1"/>
    <property type="match status" value="1"/>
</dbReference>
<feature type="domain" description="ABC transporter" evidence="8">
    <location>
        <begin position="500"/>
        <end position="729"/>
    </location>
</feature>
<accession>A0A8S1AWW0</accession>
<dbReference type="EMBL" id="CADEBD010000353">
    <property type="protein sequence ID" value="CAB3251036.1"/>
    <property type="molecule type" value="Genomic_DNA"/>
</dbReference>
<feature type="transmembrane region" description="Helical" evidence="7">
    <location>
        <begin position="1059"/>
        <end position="1080"/>
    </location>
</feature>
<dbReference type="InterPro" id="IPR003593">
    <property type="entry name" value="AAA+_ATPase"/>
</dbReference>
<keyword evidence="4" id="KW-0067">ATP-binding</keyword>
<feature type="transmembrane region" description="Helical" evidence="7">
    <location>
        <begin position="317"/>
        <end position="342"/>
    </location>
</feature>
<keyword evidence="2 7" id="KW-0812">Transmembrane</keyword>
<sequence>MVRTIAVLMWKHAVVRKRRFILTAVSLVSPVLFFVLLFTLRNELNPAPGSLQAEGIIQRTEQIRLSDNTPIELESPIMDSTILYHPESPLTNMLMDEVGEKLLLKRLQTLPVRKGSMSTDGYIPYTNETQMLSFVNIMKRGDAVIIFHNLNIDTWPTKLNYTIRMKEDFGTKSYESVDSIPNSHKMFGLQYLTFMRIQWAIDSSYIKKQSGSDVNQTVSLQEFPYYKTAHNDMLPIICKILEAMCWLSLLLVFVDLMCRLLAERSSGIQELIKMVGVYPHIIGFCHYLNVLPSGLMFSIGGTILLKIHPAIIPNTNGFYLFLMLILYFNTVIILAFVCSYIVKSTEFGATLGVIAYGLLWTPMRLLQGYNLPHLLRLLTGFLPHVPMVWFWRELCLVEMNGSGITINTMFMTNYRNNESVFQCYAFLVIQNILYVCLAGYLSMVRPGQYGQALPWNFMCKNPFRKKEHHKTDKTDSDSIDLIQSDGQYFEEPPAGMKVGIFVDNVTKVYPNNKALKNVTLKVFEGEITVLVGHNGAGKTTLMSIITGMTSPTSGQVYVHGYNTMTEQHLVRKHIGLCPQHNMFFPDLTLQEHIMFFTMLKRGSYAEARESSRRLAEQLGLEDKLGELCAALSGGMKRRAQLACALAGDADVLVLDEPTSGLDVESRRELWDLLLSLRGARTVLLSTHFMEEADVLGDRVAALHAGELRCFATTMYLKKAVGDGYRLTLTTNGPPKVDAITEKVVERVPDATLKEKTMNSISYNLPATATSSFSKLFSMLEKNRAKLHIDSIGVGVSTLEEVFLKLCSDVDAPSETDGLDHNTPDTRPVATETTISLNGSYQNNEAERDLEIYFKSLQGVTHLKVTGPLLYLRQLKVLFMRQLCFVLHRKWIFLIMQVILPILLIFIATSHMNDDPGSKGTRSLPLDLDIYADMPEKRVLYNLLLNDSSPTLRTLKEEYPSVNFQYTDDVAEDVLQIGKRSLLDYNKYLTGIEMNDTSATVLYTTTVRHAAPVALNLLSNLLGVRYLNWPTFQIFTQNYPIEGVIREPTMKLPKSLELGVIWALFITFFIQAATLHCVSLPCRERETGSRHIHIMSGCPSELYWIATLLFHTVLSFLFLILPTIIAALILEKDSTTNQADFLGVLVVILLLGSMTMFALMYLISFYFNERTTSIILVASLFVFGLFCPLTKAAYELVDQKRDVFYYVLEASHYVAPPYSMTVAMFHAVRIATVNSVCDLMKHTCPYMYNIPVSGWDDDAGNKCCAGTKPRCYFCEGQTPLSSLYVLLIQFIVLMILLFMTQRGIFNWLWDRIRNFNYNGSTGSDDNAMVRAERTYVEHEFNKNPADIKKDAILVRNVHKNYNSWFKHCNAVKGISFSVKKGECFGLLGVNGAGKSTTFKMLTAEECTTRGDIYGNGYHLKRGNTRYLQTLGYCPQFFGLDMFLTGTQNLNLLLTLRGLEEETLQKEVQGWIEIVGLEKYAGRAVAGYSGGCVRRLGAAAALCCGAGVTLLDEPSAGVDVAARRRLWAAIRQGLTHHRSVVITSHSMDEMEALCGRIAIMCSGRVCALGSPAALRAEHAAGHAVLFKIKHTDAIDEVDGPNNKVVQFKGKLLGTFNCELKDEHKTMLHYHINETMRYSELFGALESLRAQFPTVIEDYAVTETTLEEVFLSFAKGSKKIVAV</sequence>
<dbReference type="GO" id="GO:0005319">
    <property type="term" value="F:lipid transporter activity"/>
    <property type="evidence" value="ECO:0007669"/>
    <property type="project" value="TreeGrafter"/>
</dbReference>
<dbReference type="CDD" id="cd03263">
    <property type="entry name" value="ABC_subfamily_A"/>
    <property type="match status" value="1"/>
</dbReference>
<dbReference type="Gene3D" id="3.40.50.300">
    <property type="entry name" value="P-loop containing nucleotide triphosphate hydrolases"/>
    <property type="match status" value="2"/>
</dbReference>
<comment type="subcellular location">
    <subcellularLocation>
        <location evidence="1">Membrane</location>
        <topology evidence="1">Multi-pass membrane protein</topology>
    </subcellularLocation>
</comment>
<feature type="domain" description="ABC transporter" evidence="8">
    <location>
        <begin position="1351"/>
        <end position="1585"/>
    </location>
</feature>
<evidence type="ECO:0000256" key="3">
    <source>
        <dbReference type="ARBA" id="ARBA00022741"/>
    </source>
</evidence>
<feature type="transmembrane region" description="Helical" evidence="7">
    <location>
        <begin position="20"/>
        <end position="40"/>
    </location>
</feature>
<dbReference type="Pfam" id="PF12698">
    <property type="entry name" value="ABC2_membrane_3"/>
    <property type="match status" value="1"/>
</dbReference>
<protein>
    <recommendedName>
        <fullName evidence="8">ABC transporter domain-containing protein</fullName>
    </recommendedName>
</protein>
<keyword evidence="5 7" id="KW-1133">Transmembrane helix</keyword>
<feature type="transmembrane region" description="Helical" evidence="7">
    <location>
        <begin position="277"/>
        <end position="305"/>
    </location>
</feature>
<feature type="transmembrane region" description="Helical" evidence="7">
    <location>
        <begin position="243"/>
        <end position="262"/>
    </location>
</feature>
<feature type="transmembrane region" description="Helical" evidence="7">
    <location>
        <begin position="1140"/>
        <end position="1166"/>
    </location>
</feature>
<dbReference type="InterPro" id="IPR017871">
    <property type="entry name" value="ABC_transporter-like_CS"/>
</dbReference>
<dbReference type="GO" id="GO:0005524">
    <property type="term" value="F:ATP binding"/>
    <property type="evidence" value="ECO:0007669"/>
    <property type="project" value="UniProtKB-KW"/>
</dbReference>
<dbReference type="Proteomes" id="UP000494256">
    <property type="component" value="Unassembled WGS sequence"/>
</dbReference>
<dbReference type="GO" id="GO:0016020">
    <property type="term" value="C:membrane"/>
    <property type="evidence" value="ECO:0007669"/>
    <property type="project" value="UniProtKB-SubCell"/>
</dbReference>
<dbReference type="GO" id="GO:0140359">
    <property type="term" value="F:ABC-type transporter activity"/>
    <property type="evidence" value="ECO:0007669"/>
    <property type="project" value="InterPro"/>
</dbReference>
<feature type="transmembrane region" description="Helical" evidence="7">
    <location>
        <begin position="890"/>
        <end position="908"/>
    </location>
</feature>
<dbReference type="InterPro" id="IPR026082">
    <property type="entry name" value="ABCA"/>
</dbReference>
<dbReference type="PANTHER" id="PTHR19229:SF250">
    <property type="entry name" value="ABC TRANSPORTER DOMAIN-CONTAINING PROTEIN-RELATED"/>
    <property type="match status" value="1"/>
</dbReference>
<dbReference type="SUPFAM" id="SSF52540">
    <property type="entry name" value="P-loop containing nucleoside triphosphate hydrolases"/>
    <property type="match status" value="2"/>
</dbReference>
<dbReference type="InterPro" id="IPR003439">
    <property type="entry name" value="ABC_transporter-like_ATP-bd"/>
</dbReference>
<evidence type="ECO:0000313" key="9">
    <source>
        <dbReference type="EMBL" id="CAB3251036.1"/>
    </source>
</evidence>
<evidence type="ECO:0000256" key="7">
    <source>
        <dbReference type="SAM" id="Phobius"/>
    </source>
</evidence>
<proteinExistence type="predicted"/>
<evidence type="ECO:0000256" key="4">
    <source>
        <dbReference type="ARBA" id="ARBA00022840"/>
    </source>
</evidence>
<dbReference type="InterPro" id="IPR027417">
    <property type="entry name" value="P-loop_NTPase"/>
</dbReference>
<dbReference type="FunFam" id="3.40.50.300:FF:002275">
    <property type="entry name" value="ATP-binding cassette, subfamily A (ABC1), member 16"/>
    <property type="match status" value="1"/>
</dbReference>
<evidence type="ECO:0000256" key="2">
    <source>
        <dbReference type="ARBA" id="ARBA00022692"/>
    </source>
</evidence>
<dbReference type="Pfam" id="PF00005">
    <property type="entry name" value="ABC_tran"/>
    <property type="match status" value="2"/>
</dbReference>
<evidence type="ECO:0000256" key="5">
    <source>
        <dbReference type="ARBA" id="ARBA00022989"/>
    </source>
</evidence>
<organism evidence="9 10">
    <name type="scientific">Arctia plantaginis</name>
    <name type="common">Wood tiger moth</name>
    <name type="synonym">Phalaena plantaginis</name>
    <dbReference type="NCBI Taxonomy" id="874455"/>
    <lineage>
        <taxon>Eukaryota</taxon>
        <taxon>Metazoa</taxon>
        <taxon>Ecdysozoa</taxon>
        <taxon>Arthropoda</taxon>
        <taxon>Hexapoda</taxon>
        <taxon>Insecta</taxon>
        <taxon>Pterygota</taxon>
        <taxon>Neoptera</taxon>
        <taxon>Endopterygota</taxon>
        <taxon>Lepidoptera</taxon>
        <taxon>Glossata</taxon>
        <taxon>Ditrysia</taxon>
        <taxon>Noctuoidea</taxon>
        <taxon>Erebidae</taxon>
        <taxon>Arctiinae</taxon>
        <taxon>Arctia</taxon>
    </lineage>
</organism>